<dbReference type="Proteomes" id="UP001059252">
    <property type="component" value="Chromosome"/>
</dbReference>
<organism evidence="2 3">
    <name type="scientific">Mycoplasma iguanae</name>
    <dbReference type="NCBI Taxonomy" id="292461"/>
    <lineage>
        <taxon>Bacteria</taxon>
        <taxon>Bacillati</taxon>
        <taxon>Mycoplasmatota</taxon>
        <taxon>Mollicutes</taxon>
        <taxon>Mycoplasmataceae</taxon>
        <taxon>Mycoplasma</taxon>
    </lineage>
</organism>
<dbReference type="Pfam" id="PF04542">
    <property type="entry name" value="Sigma70_r2"/>
    <property type="match status" value="1"/>
</dbReference>
<evidence type="ECO:0000313" key="3">
    <source>
        <dbReference type="Proteomes" id="UP001059252"/>
    </source>
</evidence>
<gene>
    <name evidence="2" type="ORF">NV226_01870</name>
</gene>
<dbReference type="InterPro" id="IPR007627">
    <property type="entry name" value="RNA_pol_sigma70_r2"/>
</dbReference>
<reference evidence="2" key="1">
    <citation type="submission" date="2022-08" db="EMBL/GenBank/DDBJ databases">
        <title>Complete genome of Mycoplasma iguanae type strain 2327.</title>
        <authorList>
            <person name="Spergser J."/>
        </authorList>
    </citation>
    <scope>NUCLEOTIDE SEQUENCE</scope>
    <source>
        <strain evidence="2">2327</strain>
    </source>
</reference>
<dbReference type="InterPro" id="IPR013325">
    <property type="entry name" value="RNA_pol_sigma_r2"/>
</dbReference>
<dbReference type="RefSeq" id="WP_258210636.1">
    <property type="nucleotide sequence ID" value="NZ_CP102734.1"/>
</dbReference>
<dbReference type="SUPFAM" id="SSF88946">
    <property type="entry name" value="Sigma2 domain of RNA polymerase sigma factors"/>
    <property type="match status" value="1"/>
</dbReference>
<protein>
    <submittedName>
        <fullName evidence="2">Sigma-70 family RNA polymerase sigma factor</fullName>
    </submittedName>
</protein>
<accession>A0ABY5RAT6</accession>
<dbReference type="EMBL" id="CP102734">
    <property type="protein sequence ID" value="UVD81462.1"/>
    <property type="molecule type" value="Genomic_DNA"/>
</dbReference>
<evidence type="ECO:0000259" key="1">
    <source>
        <dbReference type="Pfam" id="PF04542"/>
    </source>
</evidence>
<evidence type="ECO:0000313" key="2">
    <source>
        <dbReference type="EMBL" id="UVD81462.1"/>
    </source>
</evidence>
<sequence>MDDKKEFSFVEFKMSQAEINKIARVLLVKYHVLLVNLSKMVIRKYFSLPITWEDLYAETSFELIKFYMKFDPEKHDNFEIYLMTKIVNHMRNYCRKWLSRKHLVLNHASILYDNYLEVNFFDDEESIFLDSVKFTQFEKRIIEYLVYENLSIVQISKNLDTSVFFINKALKSIRIKIRSKHLNIS</sequence>
<keyword evidence="3" id="KW-1185">Reference proteome</keyword>
<dbReference type="Gene3D" id="1.10.1740.10">
    <property type="match status" value="1"/>
</dbReference>
<proteinExistence type="predicted"/>
<name>A0ABY5RAT6_9MOLU</name>
<feature type="domain" description="RNA polymerase sigma-70 region 2" evidence="1">
    <location>
        <begin position="41"/>
        <end position="96"/>
    </location>
</feature>